<dbReference type="RefSeq" id="WP_160210598.1">
    <property type="nucleotide sequence ID" value="NZ_CAMUSJ010000036.1"/>
</dbReference>
<sequence length="127" mass="13976">MGMEHRFMICKHCGNIVGMIHDAGVKPVCCGEPMTELVANTTDAATEKHVPVVEAEGNEVCVKVGSVLHPMSEEHHIAWIYLQTRHGGQRKTLETGKEAAARFLVVDDEPVAVFAYCNLHGLWKTPI</sequence>
<comment type="function">
    <text evidence="8">Catalyzes the one-electron reduction of superoxide anion radical to hydrogen peroxide at a nonheme ferrous iron center. Plays a fundamental role in case of oxidative stress via its superoxide detoxification activity.</text>
</comment>
<dbReference type="GO" id="GO:0005506">
    <property type="term" value="F:iron ion binding"/>
    <property type="evidence" value="ECO:0007669"/>
    <property type="project" value="InterPro"/>
</dbReference>
<feature type="domain" description="Desulfoferrodoxin N-terminal" evidence="12">
    <location>
        <begin position="10"/>
        <end position="36"/>
    </location>
</feature>
<dbReference type="InterPro" id="IPR002742">
    <property type="entry name" value="Desulfoferrodoxin_Fe-bd_dom"/>
</dbReference>
<dbReference type="EMBL" id="QXWZ01000026">
    <property type="protein sequence ID" value="NBI79853.1"/>
    <property type="molecule type" value="Genomic_DNA"/>
</dbReference>
<dbReference type="OrthoDB" id="9813152at2"/>
<dbReference type="PANTHER" id="PTHR36541:SF1">
    <property type="entry name" value="SUPEROXIDE REDUCTASE-RELATED"/>
    <property type="match status" value="1"/>
</dbReference>
<evidence type="ECO:0000256" key="6">
    <source>
        <dbReference type="ARBA" id="ARBA00022982"/>
    </source>
</evidence>
<keyword evidence="4" id="KW-0813">Transport</keyword>
<evidence type="ECO:0000259" key="12">
    <source>
        <dbReference type="Pfam" id="PF06397"/>
    </source>
</evidence>
<evidence type="ECO:0000256" key="5">
    <source>
        <dbReference type="ARBA" id="ARBA00022723"/>
    </source>
</evidence>
<dbReference type="InterPro" id="IPR036073">
    <property type="entry name" value="Desulfoferrodoxin_Fe-bd_dom_sf"/>
</dbReference>
<evidence type="ECO:0000256" key="2">
    <source>
        <dbReference type="ARBA" id="ARBA00012679"/>
    </source>
</evidence>
<feature type="domain" description="Desulfoferrodoxin ferrous iron-binding" evidence="11">
    <location>
        <begin position="42"/>
        <end position="125"/>
    </location>
</feature>
<dbReference type="EC" id="1.15.1.2" evidence="2"/>
<evidence type="ECO:0000256" key="10">
    <source>
        <dbReference type="ARBA" id="ARBA00047448"/>
    </source>
</evidence>
<organism evidence="13 14">
    <name type="scientific">Anaerotruncus colihominis</name>
    <dbReference type="NCBI Taxonomy" id="169435"/>
    <lineage>
        <taxon>Bacteria</taxon>
        <taxon>Bacillati</taxon>
        <taxon>Bacillota</taxon>
        <taxon>Clostridia</taxon>
        <taxon>Eubacteriales</taxon>
        <taxon>Oscillospiraceae</taxon>
        <taxon>Anaerotruncus</taxon>
    </lineage>
</organism>
<evidence type="ECO:0000313" key="14">
    <source>
        <dbReference type="Proteomes" id="UP000446348"/>
    </source>
</evidence>
<dbReference type="Proteomes" id="UP000446348">
    <property type="component" value="Unassembled WGS sequence"/>
</dbReference>
<evidence type="ECO:0000256" key="1">
    <source>
        <dbReference type="ARBA" id="ARBA00005941"/>
    </source>
</evidence>
<evidence type="ECO:0000256" key="9">
    <source>
        <dbReference type="ARBA" id="ARBA00031398"/>
    </source>
</evidence>
<dbReference type="NCBIfam" id="TIGR00332">
    <property type="entry name" value="neela_ferrous"/>
    <property type="match status" value="1"/>
</dbReference>
<dbReference type="Pfam" id="PF06397">
    <property type="entry name" value="Desulfoferrod_N"/>
    <property type="match status" value="1"/>
</dbReference>
<comment type="catalytic activity">
    <reaction evidence="10">
        <text>reduced [rubredoxin] + superoxide + 2 H(+) = oxidized [rubredoxin] + H2O2</text>
        <dbReference type="Rhea" id="RHEA:21324"/>
        <dbReference type="Rhea" id="RHEA-COMP:10302"/>
        <dbReference type="Rhea" id="RHEA-COMP:10303"/>
        <dbReference type="ChEBI" id="CHEBI:15378"/>
        <dbReference type="ChEBI" id="CHEBI:16240"/>
        <dbReference type="ChEBI" id="CHEBI:18421"/>
        <dbReference type="ChEBI" id="CHEBI:29033"/>
        <dbReference type="ChEBI" id="CHEBI:29034"/>
        <dbReference type="EC" id="1.15.1.2"/>
    </reaction>
</comment>
<evidence type="ECO:0000256" key="7">
    <source>
        <dbReference type="ARBA" id="ARBA00023004"/>
    </source>
</evidence>
<dbReference type="SUPFAM" id="SSF49367">
    <property type="entry name" value="Superoxide reductase-like"/>
    <property type="match status" value="1"/>
</dbReference>
<comment type="similarity">
    <text evidence="1">Belongs to the desulfoferrodoxin family.</text>
</comment>
<protein>
    <recommendedName>
        <fullName evidence="3">Desulfoferrodoxin</fullName>
        <ecNumber evidence="2">1.15.1.2</ecNumber>
    </recommendedName>
    <alternativeName>
        <fullName evidence="9">Superoxide reductase</fullName>
    </alternativeName>
</protein>
<dbReference type="PANTHER" id="PTHR36541">
    <property type="entry name" value="SUPEROXIDE REDUCTASE-RELATED"/>
    <property type="match status" value="1"/>
</dbReference>
<gene>
    <name evidence="13" type="ORF">D3Z39_13445</name>
</gene>
<proteinExistence type="inferred from homology"/>
<keyword evidence="6" id="KW-0249">Electron transport</keyword>
<dbReference type="GO" id="GO:0050605">
    <property type="term" value="F:superoxide reductase activity"/>
    <property type="evidence" value="ECO:0007669"/>
    <property type="project" value="UniProtKB-EC"/>
</dbReference>
<accession>A0A845RJW5</accession>
<keyword evidence="5" id="KW-0479">Metal-binding</keyword>
<evidence type="ECO:0000256" key="3">
    <source>
        <dbReference type="ARBA" id="ARBA00014839"/>
    </source>
</evidence>
<dbReference type="AlphaFoldDB" id="A0A845RJW5"/>
<dbReference type="InterPro" id="IPR004462">
    <property type="entry name" value="Desulfoferrodoxin_N"/>
</dbReference>
<dbReference type="Pfam" id="PF01880">
    <property type="entry name" value="Desulfoferrodox"/>
    <property type="match status" value="1"/>
</dbReference>
<keyword evidence="7" id="KW-0408">Iron</keyword>
<dbReference type="Gene3D" id="2.60.40.730">
    <property type="entry name" value="SOR catalytic domain"/>
    <property type="match status" value="1"/>
</dbReference>
<name>A0A845RJW5_9FIRM</name>
<reference evidence="13 14" key="1">
    <citation type="submission" date="2018-08" db="EMBL/GenBank/DDBJ databases">
        <title>Murine metabolic-syndrome-specific gut microbial biobank.</title>
        <authorList>
            <person name="Liu C."/>
        </authorList>
    </citation>
    <scope>NUCLEOTIDE SEQUENCE [LARGE SCALE GENOMIC DNA]</scope>
    <source>
        <strain evidence="13 14">X69</strain>
    </source>
</reference>
<evidence type="ECO:0000259" key="11">
    <source>
        <dbReference type="Pfam" id="PF01880"/>
    </source>
</evidence>
<evidence type="ECO:0000256" key="8">
    <source>
        <dbReference type="ARBA" id="ARBA00024690"/>
    </source>
</evidence>
<dbReference type="InterPro" id="IPR051233">
    <property type="entry name" value="Desulfoferrodoxin_SOR"/>
</dbReference>
<evidence type="ECO:0000256" key="4">
    <source>
        <dbReference type="ARBA" id="ARBA00022448"/>
    </source>
</evidence>
<evidence type="ECO:0000313" key="13">
    <source>
        <dbReference type="EMBL" id="NBI79853.1"/>
    </source>
</evidence>
<comment type="caution">
    <text evidence="13">The sequence shown here is derived from an EMBL/GenBank/DDBJ whole genome shotgun (WGS) entry which is preliminary data.</text>
</comment>
<dbReference type="SUPFAM" id="SSF57802">
    <property type="entry name" value="Rubredoxin-like"/>
    <property type="match status" value="1"/>
</dbReference>